<dbReference type="EMBL" id="JASJOS010000009">
    <property type="protein sequence ID" value="MDJ1482813.1"/>
    <property type="molecule type" value="Genomic_DNA"/>
</dbReference>
<evidence type="ECO:0000256" key="3">
    <source>
        <dbReference type="ARBA" id="ARBA00023180"/>
    </source>
</evidence>
<dbReference type="InterPro" id="IPR028994">
    <property type="entry name" value="Integrin_alpha_N"/>
</dbReference>
<gene>
    <name evidence="5" type="ORF">QNI16_20095</name>
</gene>
<sequence>MHFQQRLISVVISSLSLLLIQCQPQTELFTRLSENKTGLDFSNQIIESEHNNIMTYEYSYNGGGVATGDINNDGLADVYLSGNTVPNKLFLNKGNWKFEDITTTSHLIEKQGWKTGVTMADVNGDGWLDVYICYSGNTEREGKGKPVIRDHPMRANQLFINQGCEKGGIPVFKEHAKEFGLDAVGTFSTQSYFFDMDRDGDLDMFLLNHANTFYSSLFNVKKLRGLRHPYFGNRLYRNDNNIFTNVSDSALIHGSGLNFGLSVSISDLNQDNWPDIYVTNDYDEQDFCYINNGNGTFREVSHTIFAHLSKNGMGSDIADINNDALPEIFVADMLPEDNHRQKLLKGPDEYDKYSLAVDSGYHHQYMRNTLQLNRGFAPDTLPRFSEVGQLVGVSNTDWSWAPLFADFDNDGFKDLFITNGYLRDYTNQDFIRYTVADAVAQARASGRDIPVLKLIQEMPSTKLTNYCFRNADGLHFENVTRQWGFTHSSVSNAASYCDLDNDGDLDLIVNTLNDKVSVFQNQQEKFAKNNFIKIRLIGKKPNTFGIGAKVWITLQDKTIYQEAYFSRGYQSSVEPLLTVGIGQSAVKEIRVQWPDEKVTIVSAPSINQLIEIEQNKSQTDPKVADLLTHRIKEPLLSPVKDGIDFKHSENGFVDFKMQQLLSYQLSRLGGKLAVGDVNKDGNEDVFLGGAAGQSGQLYLGTDNGTLVKSASEPWQTDRVAEDIGSVFFDADGDTDLDLYVVSGGNEFSPLDPVYQDRLYLNDGKGKFEKSPDALPVEQTSGSCVVAIDYDKDGDQDLFVGGRIAAQQYPRIPKSFLLRNDSQPGKVRFTDVTALASDQLSNAGMVTGAVWTDLNADNWPDLVVVGEWMGIRMYINQKGKLKESTSSFGLPDSRGWWSAIAQADVDQDGDMDLLLGNAGVNMQLHASEKQPLRCYDVDIDQDGRLDPLVSYYIQDKSYPLATRDELLGQVTPMRKRFINYAAYADATVEDILSPELRAKTQLLEAVELRSCWLENKDNSKFALKPLPDWAQFSSINGFLSSDFDGDGKVEVLAAGNFFPYKVQLGRSDALMGVLLRFEKGEVQPILDKPLWLTGDIRDMAFIKFKNTSSRVVVSRNNDYATLYDYKSANSSTKIVHSK</sequence>
<keyword evidence="2" id="KW-0677">Repeat</keyword>
<feature type="domain" description="ASPIC/UnbV" evidence="4">
    <location>
        <begin position="545"/>
        <end position="610"/>
    </location>
</feature>
<name>A0AAE3QUE7_9BACT</name>
<organism evidence="5 6">
    <name type="scientific">Xanthocytophaga flava</name>
    <dbReference type="NCBI Taxonomy" id="3048013"/>
    <lineage>
        <taxon>Bacteria</taxon>
        <taxon>Pseudomonadati</taxon>
        <taxon>Bacteroidota</taxon>
        <taxon>Cytophagia</taxon>
        <taxon>Cytophagales</taxon>
        <taxon>Rhodocytophagaceae</taxon>
        <taxon>Xanthocytophaga</taxon>
    </lineage>
</organism>
<dbReference type="PANTHER" id="PTHR16026:SF0">
    <property type="entry name" value="CARTILAGE ACIDIC PROTEIN 1"/>
    <property type="match status" value="1"/>
</dbReference>
<dbReference type="SMART" id="SM00191">
    <property type="entry name" value="Int_alpha"/>
    <property type="match status" value="3"/>
</dbReference>
<dbReference type="AlphaFoldDB" id="A0AAE3QUE7"/>
<dbReference type="InterPro" id="IPR013517">
    <property type="entry name" value="FG-GAP"/>
</dbReference>
<dbReference type="InterPro" id="IPR027039">
    <property type="entry name" value="Crtac1"/>
</dbReference>
<proteinExistence type="predicted"/>
<dbReference type="InterPro" id="IPR011519">
    <property type="entry name" value="UnbV_ASPIC"/>
</dbReference>
<dbReference type="Proteomes" id="UP001241110">
    <property type="component" value="Unassembled WGS sequence"/>
</dbReference>
<comment type="caution">
    <text evidence="5">The sequence shown here is derived from an EMBL/GenBank/DDBJ whole genome shotgun (WGS) entry which is preliminary data.</text>
</comment>
<protein>
    <submittedName>
        <fullName evidence="5">VCBS repeat-containing protein</fullName>
    </submittedName>
</protein>
<dbReference type="Pfam" id="PF13517">
    <property type="entry name" value="FG-GAP_3"/>
    <property type="match status" value="4"/>
</dbReference>
<reference evidence="5" key="1">
    <citation type="submission" date="2023-05" db="EMBL/GenBank/DDBJ databases">
        <authorList>
            <person name="Zhang X."/>
        </authorList>
    </citation>
    <scope>NUCLEOTIDE SEQUENCE</scope>
    <source>
        <strain evidence="5">YF14B1</strain>
    </source>
</reference>
<dbReference type="Pfam" id="PF07593">
    <property type="entry name" value="UnbV_ASPIC"/>
    <property type="match status" value="1"/>
</dbReference>
<evidence type="ECO:0000313" key="6">
    <source>
        <dbReference type="Proteomes" id="UP001241110"/>
    </source>
</evidence>
<accession>A0AAE3QUE7</accession>
<evidence type="ECO:0000256" key="2">
    <source>
        <dbReference type="ARBA" id="ARBA00022737"/>
    </source>
</evidence>
<dbReference type="Gene3D" id="2.130.10.130">
    <property type="entry name" value="Integrin alpha, N-terminal"/>
    <property type="match status" value="4"/>
</dbReference>
<evidence type="ECO:0000256" key="1">
    <source>
        <dbReference type="ARBA" id="ARBA00022729"/>
    </source>
</evidence>
<evidence type="ECO:0000313" key="5">
    <source>
        <dbReference type="EMBL" id="MDJ1482813.1"/>
    </source>
</evidence>
<keyword evidence="3" id="KW-0325">Glycoprotein</keyword>
<dbReference type="SUPFAM" id="SSF69318">
    <property type="entry name" value="Integrin alpha N-terminal domain"/>
    <property type="match status" value="3"/>
</dbReference>
<keyword evidence="1" id="KW-0732">Signal</keyword>
<dbReference type="InterPro" id="IPR013519">
    <property type="entry name" value="Int_alpha_beta-p"/>
</dbReference>
<dbReference type="PANTHER" id="PTHR16026">
    <property type="entry name" value="CARTILAGE ACIDIC PROTEIN 1"/>
    <property type="match status" value="1"/>
</dbReference>
<dbReference type="RefSeq" id="WP_313982181.1">
    <property type="nucleotide sequence ID" value="NZ_JASJOS010000009.1"/>
</dbReference>
<evidence type="ECO:0000259" key="4">
    <source>
        <dbReference type="Pfam" id="PF07593"/>
    </source>
</evidence>